<comment type="caution">
    <text evidence="2">The sequence shown here is derived from an EMBL/GenBank/DDBJ whole genome shotgun (WGS) entry which is preliminary data.</text>
</comment>
<dbReference type="Proteomes" id="UP001454036">
    <property type="component" value="Unassembled WGS sequence"/>
</dbReference>
<evidence type="ECO:0000256" key="1">
    <source>
        <dbReference type="SAM" id="SignalP"/>
    </source>
</evidence>
<keyword evidence="3" id="KW-1185">Reference proteome</keyword>
<evidence type="ECO:0000313" key="2">
    <source>
        <dbReference type="EMBL" id="GAA0150970.1"/>
    </source>
</evidence>
<organism evidence="2 3">
    <name type="scientific">Lithospermum erythrorhizon</name>
    <name type="common">Purple gromwell</name>
    <name type="synonym">Lithospermum officinale var. erythrorhizon</name>
    <dbReference type="NCBI Taxonomy" id="34254"/>
    <lineage>
        <taxon>Eukaryota</taxon>
        <taxon>Viridiplantae</taxon>
        <taxon>Streptophyta</taxon>
        <taxon>Embryophyta</taxon>
        <taxon>Tracheophyta</taxon>
        <taxon>Spermatophyta</taxon>
        <taxon>Magnoliopsida</taxon>
        <taxon>eudicotyledons</taxon>
        <taxon>Gunneridae</taxon>
        <taxon>Pentapetalae</taxon>
        <taxon>asterids</taxon>
        <taxon>lamiids</taxon>
        <taxon>Boraginales</taxon>
        <taxon>Boraginaceae</taxon>
        <taxon>Boraginoideae</taxon>
        <taxon>Lithospermeae</taxon>
        <taxon>Lithospermum</taxon>
    </lineage>
</organism>
<proteinExistence type="predicted"/>
<keyword evidence="1" id="KW-0732">Signal</keyword>
<evidence type="ECO:0000313" key="3">
    <source>
        <dbReference type="Proteomes" id="UP001454036"/>
    </source>
</evidence>
<dbReference type="AlphaFoldDB" id="A0AAV3PH49"/>
<feature type="chain" id="PRO_5043774843" description="Transmembrane protein" evidence="1">
    <location>
        <begin position="29"/>
        <end position="126"/>
    </location>
</feature>
<feature type="signal peptide" evidence="1">
    <location>
        <begin position="1"/>
        <end position="28"/>
    </location>
</feature>
<accession>A0AAV3PH49</accession>
<dbReference type="EMBL" id="BAABME010001691">
    <property type="protein sequence ID" value="GAA0150970.1"/>
    <property type="molecule type" value="Genomic_DNA"/>
</dbReference>
<reference evidence="2 3" key="1">
    <citation type="submission" date="2024-01" db="EMBL/GenBank/DDBJ databases">
        <title>The complete chloroplast genome sequence of Lithospermum erythrorhizon: insights into the phylogenetic relationship among Boraginaceae species and the maternal lineages of purple gromwells.</title>
        <authorList>
            <person name="Okada T."/>
            <person name="Watanabe K."/>
        </authorList>
    </citation>
    <scope>NUCLEOTIDE SEQUENCE [LARGE SCALE GENOMIC DNA]</scope>
</reference>
<protein>
    <recommendedName>
        <fullName evidence="4">Transmembrane protein</fullName>
    </recommendedName>
</protein>
<evidence type="ECO:0008006" key="4">
    <source>
        <dbReference type="Google" id="ProtNLM"/>
    </source>
</evidence>
<name>A0AAV3PH49_LITER</name>
<gene>
    <name evidence="2" type="ORF">LIER_09790</name>
</gene>
<sequence>MAYYYSKMTIFMICSVLVFSLIISFVCALPSQEVQPSNAEKVLSQHHQVYNIKKMMPLKIKNERGMMMVRMKQKRKKLDKNFETRRVFSAMLPKGYVPPSGSSPCHNVYPNSVTFFCDLYKTDQKP</sequence>